<feature type="binding site" evidence="2">
    <location>
        <position position="41"/>
    </location>
    <ligand>
        <name>substrate</name>
    </ligand>
</feature>
<comment type="similarity">
    <text evidence="2">Belongs to the UPP synthase family.</text>
</comment>
<feature type="binding site" evidence="2">
    <location>
        <begin position="196"/>
        <end position="198"/>
    </location>
    <ligand>
        <name>substrate</name>
    </ligand>
</feature>
<dbReference type="EMBL" id="KT007014">
    <property type="protein sequence ID" value="AKQ03481.1"/>
    <property type="molecule type" value="Genomic_DNA"/>
</dbReference>
<dbReference type="Gene3D" id="3.40.1180.10">
    <property type="entry name" value="Decaprenyl diphosphate synthase-like"/>
    <property type="match status" value="1"/>
</dbReference>
<feature type="binding site" evidence="2">
    <location>
        <position position="73"/>
    </location>
    <ligand>
        <name>substrate</name>
    </ligand>
</feature>
<dbReference type="GO" id="GO:0045547">
    <property type="term" value="F:ditrans,polycis-polyprenyl diphosphate synthase [(2E,6E)-farnesyl diphosphate specific] activity"/>
    <property type="evidence" value="ECO:0007669"/>
    <property type="project" value="TreeGrafter"/>
</dbReference>
<feature type="active site" evidence="2">
    <location>
        <position position="24"/>
    </location>
</feature>
<evidence type="ECO:0000256" key="2">
    <source>
        <dbReference type="HAMAP-Rule" id="MF_01139"/>
    </source>
</evidence>
<feature type="active site" description="Proton acceptor" evidence="2">
    <location>
        <position position="72"/>
    </location>
</feature>
<keyword evidence="2" id="KW-0479">Metal-binding</keyword>
<dbReference type="NCBIfam" id="TIGR00055">
    <property type="entry name" value="uppS"/>
    <property type="match status" value="1"/>
</dbReference>
<comment type="subunit">
    <text evidence="2">Homodimer.</text>
</comment>
<dbReference type="HAMAP" id="MF_01139">
    <property type="entry name" value="ISPT"/>
    <property type="match status" value="1"/>
</dbReference>
<feature type="binding site" evidence="2">
    <location>
        <position position="209"/>
    </location>
    <ligand>
        <name>Mg(2+)</name>
        <dbReference type="ChEBI" id="CHEBI:18420"/>
    </ligand>
</feature>
<dbReference type="CDD" id="cd00475">
    <property type="entry name" value="Cis_IPPS"/>
    <property type="match status" value="1"/>
</dbReference>
<dbReference type="PROSITE" id="PS01066">
    <property type="entry name" value="UPP_SYNTHASE"/>
    <property type="match status" value="1"/>
</dbReference>
<dbReference type="InterPro" id="IPR018520">
    <property type="entry name" value="UPP_synth-like_CS"/>
</dbReference>
<feature type="binding site" evidence="2">
    <location>
        <begin position="25"/>
        <end position="28"/>
    </location>
    <ligand>
        <name>substrate</name>
    </ligand>
</feature>
<dbReference type="EC" id="2.5.1.-" evidence="2"/>
<accession>A0A0H4T6U3</accession>
<proteinExistence type="inferred from homology"/>
<dbReference type="GO" id="GO:0000287">
    <property type="term" value="F:magnesium ion binding"/>
    <property type="evidence" value="ECO:0007669"/>
    <property type="project" value="UniProtKB-UniRule"/>
</dbReference>
<comment type="caution">
    <text evidence="2">Lacks conserved residue(s) required for the propagation of feature annotation.</text>
</comment>
<keyword evidence="2" id="KW-0460">Magnesium</keyword>
<evidence type="ECO:0000313" key="3">
    <source>
        <dbReference type="EMBL" id="AKQ03481.1"/>
    </source>
</evidence>
<dbReference type="GO" id="GO:0016094">
    <property type="term" value="P:polyprenol biosynthetic process"/>
    <property type="evidence" value="ECO:0007669"/>
    <property type="project" value="TreeGrafter"/>
</dbReference>
<dbReference type="SUPFAM" id="SSF64005">
    <property type="entry name" value="Undecaprenyl diphosphate synthase"/>
    <property type="match status" value="1"/>
</dbReference>
<protein>
    <recommendedName>
        <fullName evidence="2">Isoprenyl transferase</fullName>
        <ecNumber evidence="2">2.5.1.-</ecNumber>
    </recommendedName>
</protein>
<dbReference type="Pfam" id="PF01255">
    <property type="entry name" value="Prenyltransf"/>
    <property type="match status" value="1"/>
</dbReference>
<feature type="binding site" evidence="2">
    <location>
        <begin position="69"/>
        <end position="71"/>
    </location>
    <ligand>
        <name>substrate</name>
    </ligand>
</feature>
<dbReference type="AlphaFoldDB" id="A0A0H4T6U3"/>
<sequence>MPKRVNIKLPTGTKVPDHLAIIPDGNRRWARARGLHTLAGHKKGFERAVELGRAARAMGIHTATLWGFSTENWDRTKVEIHYLMKLYEKLIDEYLAEAKKDKVKIVHLGRKDRLPKVLLKKLANAEDETYKNKKYIANIAIDYGGQDDILRAVKKIIIDGVKQEDVDTQLFSRYVDTYNQPYPYVDLMIRTSGEQRTSGFLLWQSAYTEYYWENDHFPDFTPEKLKDAVLDYNRRRRRFGGNDKEERLKFKPEMTAKLELGWWRLEHIPEGTRFRDYAIQHLKEQYGLSKILAAQAAKYMIEAVIEGKDNKWDKSMKATKRFYQLIREEIKLAFEPSLAANLQVKLWRDTDGKSKTEVGDNAEDTARKLYAEVYRISVFQAAKLAHLRVLATIEKNMAERGYGEHHWVQAEDYLQKFYRALKERVA</sequence>
<dbReference type="PANTHER" id="PTHR10291">
    <property type="entry name" value="DEHYDRODOLICHYL DIPHOSPHATE SYNTHASE FAMILY MEMBER"/>
    <property type="match status" value="1"/>
</dbReference>
<dbReference type="PANTHER" id="PTHR10291:SF0">
    <property type="entry name" value="DEHYDRODOLICHYL DIPHOSPHATE SYNTHASE 2"/>
    <property type="match status" value="1"/>
</dbReference>
<evidence type="ECO:0000256" key="1">
    <source>
        <dbReference type="ARBA" id="ARBA00022679"/>
    </source>
</evidence>
<name>A0A0H4T6U3_9BACT</name>
<feature type="binding site" evidence="2">
    <location>
        <position position="190"/>
    </location>
    <ligand>
        <name>substrate</name>
    </ligand>
</feature>
<organism evidence="3">
    <name type="scientific">uncultured Microgenomates bacterium Rifle_16ft_4_minimus_38077</name>
    <dbReference type="NCBI Taxonomy" id="1665117"/>
    <lineage>
        <taxon>Bacteria</taxon>
        <taxon>Candidatus Microgenomatota</taxon>
        <taxon>environmental samples</taxon>
    </lineage>
</organism>
<keyword evidence="1 2" id="KW-0808">Transferase</keyword>
<feature type="binding site" evidence="2">
    <location>
        <position position="29"/>
    </location>
    <ligand>
        <name>substrate</name>
    </ligand>
</feature>
<dbReference type="InterPro" id="IPR001441">
    <property type="entry name" value="UPP_synth-like"/>
</dbReference>
<feature type="binding site" evidence="2">
    <location>
        <position position="24"/>
    </location>
    <ligand>
        <name>Mg(2+)</name>
        <dbReference type="ChEBI" id="CHEBI:18420"/>
    </ligand>
</feature>
<comment type="cofactor">
    <cofactor evidence="2">
        <name>Mg(2+)</name>
        <dbReference type="ChEBI" id="CHEBI:18420"/>
    </cofactor>
    <text evidence="2">Binds 2 magnesium ions per subunit.</text>
</comment>
<dbReference type="InterPro" id="IPR036424">
    <property type="entry name" value="UPP_synth-like_sf"/>
</dbReference>
<comment type="function">
    <text evidence="2">Catalyzes the condensation of isopentenyl diphosphate (IPP) with allylic pyrophosphates generating different type of terpenoids.</text>
</comment>
<feature type="binding site" evidence="2">
    <location>
        <position position="75"/>
    </location>
    <ligand>
        <name>substrate</name>
    </ligand>
</feature>
<reference evidence="3" key="1">
    <citation type="journal article" date="2015" name="ISME J.">
        <title>Aquifer environment selects for microbial species cohorts in sediment and groundwater.</title>
        <authorList>
            <person name="Hug L.A."/>
            <person name="Thomas B.C."/>
            <person name="Brown C.T."/>
            <person name="Frischkorn K.R."/>
            <person name="Williams K.H."/>
            <person name="Tringe S.G."/>
            <person name="Banfield J.F."/>
        </authorList>
    </citation>
    <scope>NUCLEOTIDE SEQUENCE</scope>
</reference>